<comment type="caution">
    <text evidence="14">The sequence shown here is derived from an EMBL/GenBank/DDBJ whole genome shotgun (WGS) entry which is preliminary data.</text>
</comment>
<feature type="transmembrane region" description="Helical" evidence="12">
    <location>
        <begin position="106"/>
        <end position="127"/>
    </location>
</feature>
<dbReference type="SUPFAM" id="SSF103473">
    <property type="entry name" value="MFS general substrate transporter"/>
    <property type="match status" value="1"/>
</dbReference>
<keyword evidence="11 12" id="KW-0472">Membrane</keyword>
<dbReference type="GO" id="GO:0045275">
    <property type="term" value="C:respiratory chain complex III"/>
    <property type="evidence" value="ECO:0007669"/>
    <property type="project" value="UniProtKB-UniRule"/>
</dbReference>
<dbReference type="Proteomes" id="UP000053095">
    <property type="component" value="Unassembled WGS sequence"/>
</dbReference>
<feature type="transmembrane region" description="Helical" evidence="12">
    <location>
        <begin position="267"/>
        <end position="285"/>
    </location>
</feature>
<proteinExistence type="inferred from homology"/>
<feature type="transmembrane region" description="Helical" evidence="12">
    <location>
        <begin position="474"/>
        <end position="495"/>
    </location>
</feature>
<keyword evidence="4 12" id="KW-0813">Transport</keyword>
<feature type="transmembrane region" description="Helical" evidence="12">
    <location>
        <begin position="605"/>
        <end position="631"/>
    </location>
</feature>
<feature type="transmembrane region" description="Helical" evidence="12">
    <location>
        <begin position="305"/>
        <end position="324"/>
    </location>
</feature>
<comment type="similarity">
    <text evidence="3 12">Belongs to the UQCRQ/QCR8 family.</text>
</comment>
<dbReference type="InterPro" id="IPR005829">
    <property type="entry name" value="Sugar_transporter_CS"/>
</dbReference>
<dbReference type="SUPFAM" id="SSF81508">
    <property type="entry name" value="Ubiquinone-binding protein QP-C of cytochrome bc1 complex (Ubiquinol-cytochrome c reductase)"/>
    <property type="match status" value="1"/>
</dbReference>
<keyword evidence="9 12" id="KW-1133">Transmembrane helix</keyword>
<dbReference type="GO" id="GO:0022857">
    <property type="term" value="F:transmembrane transporter activity"/>
    <property type="evidence" value="ECO:0007669"/>
    <property type="project" value="InterPro"/>
</dbReference>
<evidence type="ECO:0000256" key="12">
    <source>
        <dbReference type="RuleBase" id="RU368118"/>
    </source>
</evidence>
<accession>A0A6V8HHP6</accession>
<dbReference type="InterPro" id="IPR004205">
    <property type="entry name" value="Cyt_bc1_su8"/>
</dbReference>
<dbReference type="Pfam" id="PF07690">
    <property type="entry name" value="MFS_1"/>
    <property type="match status" value="1"/>
</dbReference>
<keyword evidence="7 12" id="KW-0999">Mitochondrion inner membrane</keyword>
<feature type="transmembrane region" description="Helical" evidence="12">
    <location>
        <begin position="194"/>
        <end position="217"/>
    </location>
</feature>
<evidence type="ECO:0000256" key="9">
    <source>
        <dbReference type="ARBA" id="ARBA00022989"/>
    </source>
</evidence>
<evidence type="ECO:0000256" key="1">
    <source>
        <dbReference type="ARBA" id="ARBA00004141"/>
    </source>
</evidence>
<evidence type="ECO:0000256" key="2">
    <source>
        <dbReference type="ARBA" id="ARBA00004434"/>
    </source>
</evidence>
<keyword evidence="10 12" id="KW-0496">Mitochondrion</keyword>
<reference evidence="15" key="1">
    <citation type="journal article" date="2015" name="Genome Announc.">
        <title>Draft genome sequence of Talaromyces cellulolyticus strain Y-94, a source of lignocellulosic biomass-degrading enzymes.</title>
        <authorList>
            <person name="Fujii T."/>
            <person name="Koike H."/>
            <person name="Sawayama S."/>
            <person name="Yano S."/>
            <person name="Inoue H."/>
        </authorList>
    </citation>
    <scope>NUCLEOTIDE SEQUENCE [LARGE SCALE GENOMIC DNA]</scope>
    <source>
        <strain evidence="15">Y-94</strain>
    </source>
</reference>
<feature type="transmembrane region" description="Helical" evidence="12">
    <location>
        <begin position="670"/>
        <end position="688"/>
    </location>
</feature>
<evidence type="ECO:0000256" key="4">
    <source>
        <dbReference type="ARBA" id="ARBA00022448"/>
    </source>
</evidence>
<dbReference type="InterPro" id="IPR011701">
    <property type="entry name" value="MFS"/>
</dbReference>
<gene>
    <name evidence="14" type="ORF">TCE0_041f14057</name>
</gene>
<feature type="transmembrane region" description="Helical" evidence="12">
    <location>
        <begin position="133"/>
        <end position="154"/>
    </location>
</feature>
<feature type="transmembrane region" description="Helical" evidence="12">
    <location>
        <begin position="75"/>
        <end position="94"/>
    </location>
</feature>
<dbReference type="PROSITE" id="PS50850">
    <property type="entry name" value="MFS"/>
    <property type="match status" value="1"/>
</dbReference>
<evidence type="ECO:0000256" key="6">
    <source>
        <dbReference type="ARBA" id="ARBA00022692"/>
    </source>
</evidence>
<sequence>MSDSESSGRDNPVLEARLSRTESLRAAAHSFSPAHEFVFVAVVCMAQFMTQAALGACLSPLDIIGESFDITNPGILSWLIAGYSLTVGTFILFFGRCGDLFGYRLMLLIGFSWFSVWSLVAGVSIYSNYILFIFARALQGLGPAMLFPNALAILGATYPPGNKKRLIFALFGGMAPSGAVVGSVFAALLAELAWWPWAFWCMAIYCMLLAVIVYLVVPSTLSHTADMPLTKILAELDVVGAALGVTGLVLVNIAWNQAPVVGWQKAYVYVLLIVGFMFLAAFIYYEVSVSPQPLIPFETLNTDVCFILGCVACGWSSFGIWVYYTWRFLEDIRGITPLLAAAQFVPPAPSGLAASLVTGYLMGKLNPGWIMFIALSAFTIGSICMAINPVGQTYWALTFVSLLVMPWGMDMSFPAATVILSDAVGRRNQGVAASLVTTVVNYSISIGLGIAGTVEVRINNGGLTFDDKLKGYHAGQYTGIGIGGLGIVLSLLYMLKSAREPSHVEKSASFFNCSHILVVEYFTMTGGYAPKHGRYAPPSSVPVPVPRFLDDSAKSAVKNPTGSRVGVVTVSYSFFASNRPIHLPLMRQNSLLHVRRDLERRCRTWLSIISPTAIRIILIQLILTSCVFTLVARAEKGVATYTLSPNRQRLFPNFWHTAIFNTFRRFRHQVLYVAPPFIVAYSLMDWAVERNEYLNSKAGRAEAGDE</sequence>
<feature type="transmembrane region" description="Helical" evidence="12">
    <location>
        <begin position="394"/>
        <end position="420"/>
    </location>
</feature>
<name>A0A6V8HHP6_TALPI</name>
<evidence type="ECO:0000259" key="13">
    <source>
        <dbReference type="PROSITE" id="PS50850"/>
    </source>
</evidence>
<dbReference type="Gene3D" id="1.20.1250.20">
    <property type="entry name" value="MFS general substrate transporter like domains"/>
    <property type="match status" value="1"/>
</dbReference>
<feature type="transmembrane region" description="Helical" evidence="12">
    <location>
        <begin position="37"/>
        <end position="55"/>
    </location>
</feature>
<dbReference type="Pfam" id="PF02939">
    <property type="entry name" value="UcrQ"/>
    <property type="match status" value="1"/>
</dbReference>
<dbReference type="Gene3D" id="1.20.1720.10">
    <property type="entry name" value="Multidrug resistance protein D"/>
    <property type="match status" value="1"/>
</dbReference>
<dbReference type="InterPro" id="IPR036642">
    <property type="entry name" value="Cyt_bc1_su8_sf"/>
</dbReference>
<dbReference type="InterPro" id="IPR036259">
    <property type="entry name" value="MFS_trans_sf"/>
</dbReference>
<comment type="caution">
    <text evidence="12">Lacks conserved residue(s) required for the propagation of feature annotation.</text>
</comment>
<evidence type="ECO:0000256" key="3">
    <source>
        <dbReference type="ARBA" id="ARBA00007668"/>
    </source>
</evidence>
<keyword evidence="5 12" id="KW-0679">Respiratory chain</keyword>
<dbReference type="PANTHER" id="PTHR42718">
    <property type="entry name" value="MAJOR FACILITATOR SUPERFAMILY MULTIDRUG TRANSPORTER MFSC"/>
    <property type="match status" value="1"/>
</dbReference>
<dbReference type="GO" id="GO:0006122">
    <property type="term" value="P:mitochondrial electron transport, ubiquinol to cytochrome c"/>
    <property type="evidence" value="ECO:0007669"/>
    <property type="project" value="UniProtKB-UniRule"/>
</dbReference>
<dbReference type="Gene3D" id="1.20.5.210">
    <property type="entry name" value="Cytochrome b-c1 complex subunit 8"/>
    <property type="match status" value="1"/>
</dbReference>
<dbReference type="AlphaFoldDB" id="A0A6V8HHP6"/>
<comment type="subcellular location">
    <subcellularLocation>
        <location evidence="1">Membrane</location>
        <topology evidence="1">Multi-pass membrane protein</topology>
    </subcellularLocation>
    <subcellularLocation>
        <location evidence="2 12">Mitochondrion inner membrane</location>
        <topology evidence="2 12">Single-pass membrane protein</topology>
    </subcellularLocation>
</comment>
<dbReference type="GO" id="GO:0005743">
    <property type="term" value="C:mitochondrial inner membrane"/>
    <property type="evidence" value="ECO:0007669"/>
    <property type="project" value="UniProtKB-SubCell"/>
</dbReference>
<feature type="transmembrane region" description="Helical" evidence="12">
    <location>
        <begin position="166"/>
        <end position="188"/>
    </location>
</feature>
<evidence type="ECO:0000256" key="5">
    <source>
        <dbReference type="ARBA" id="ARBA00022660"/>
    </source>
</evidence>
<feature type="transmembrane region" description="Helical" evidence="12">
    <location>
        <begin position="432"/>
        <end position="454"/>
    </location>
</feature>
<evidence type="ECO:0000256" key="7">
    <source>
        <dbReference type="ARBA" id="ARBA00022792"/>
    </source>
</evidence>
<keyword evidence="15" id="KW-1185">Reference proteome</keyword>
<dbReference type="FunFam" id="1.20.1250.20:FF:000294">
    <property type="entry name" value="MFS transporter of unkown specificity"/>
    <property type="match status" value="1"/>
</dbReference>
<protein>
    <recommendedName>
        <fullName evidence="12">Cytochrome b-c1 complex subunit 8</fullName>
    </recommendedName>
    <alternativeName>
        <fullName evidence="12">Complex III subunit 8</fullName>
    </alternativeName>
</protein>
<comment type="function">
    <text evidence="12">Component of the ubiquinol-cytochrome c oxidoreductase, a multisubunit transmembrane complex that is part of the mitochondrial electron transport chain which drives oxidative phosphorylation. The complex plays an important role in the uptake of multiple carbon sources present in different host niches.</text>
</comment>
<dbReference type="EMBL" id="DF933837">
    <property type="protein sequence ID" value="GAM41150.1"/>
    <property type="molecule type" value="Genomic_DNA"/>
</dbReference>
<dbReference type="InterPro" id="IPR020846">
    <property type="entry name" value="MFS_dom"/>
</dbReference>
<keyword evidence="8 12" id="KW-0249">Electron transport</keyword>
<feature type="transmembrane region" description="Helical" evidence="12">
    <location>
        <begin position="238"/>
        <end position="255"/>
    </location>
</feature>
<feature type="domain" description="Major facilitator superfamily (MFS) profile" evidence="13">
    <location>
        <begin position="39"/>
        <end position="501"/>
    </location>
</feature>
<dbReference type="PANTHER" id="PTHR42718:SF41">
    <property type="entry name" value="MFS TRANSPORTER OF UNKOWN SPECIFICITY (AFU_ORTHOLOGUE AFUA_5G09940)-RELATED"/>
    <property type="match status" value="1"/>
</dbReference>
<evidence type="ECO:0000256" key="11">
    <source>
        <dbReference type="ARBA" id="ARBA00023136"/>
    </source>
</evidence>
<dbReference type="FunFam" id="1.20.5.210:FF:000001">
    <property type="entry name" value="Cytochrome b-c1 complex subunit 8"/>
    <property type="match status" value="1"/>
</dbReference>
<evidence type="ECO:0000313" key="14">
    <source>
        <dbReference type="EMBL" id="GAM41150.1"/>
    </source>
</evidence>
<evidence type="ECO:0000256" key="10">
    <source>
        <dbReference type="ARBA" id="ARBA00023128"/>
    </source>
</evidence>
<comment type="subunit">
    <text evidence="12">Component of the ubiquinol-cytochrome c oxidoreductase (cytochrome b-c1 complex, complex III, CIII), a multisubunit enzyme composed of 3 respiratory subunits cytochrome b, cytochrome c1 and Rieske protein, 2 core protein subunits, and additional low-molecular weight protein subunits. The complex exists as an obligatory dimer and forms supercomplexes (SCs) in the inner mitochondrial membrane with cytochrome c oxidase (complex IV, CIV).</text>
</comment>
<dbReference type="CDD" id="cd17476">
    <property type="entry name" value="MFS_Amf1_MDR_like"/>
    <property type="match status" value="1"/>
</dbReference>
<organism evidence="14 15">
    <name type="scientific">Talaromyces pinophilus</name>
    <name type="common">Penicillium pinophilum</name>
    <dbReference type="NCBI Taxonomy" id="128442"/>
    <lineage>
        <taxon>Eukaryota</taxon>
        <taxon>Fungi</taxon>
        <taxon>Dikarya</taxon>
        <taxon>Ascomycota</taxon>
        <taxon>Pezizomycotina</taxon>
        <taxon>Eurotiomycetes</taxon>
        <taxon>Eurotiomycetidae</taxon>
        <taxon>Eurotiales</taxon>
        <taxon>Trichocomaceae</taxon>
        <taxon>Talaromyces</taxon>
        <taxon>Talaromyces sect. Talaromyces</taxon>
    </lineage>
</organism>
<dbReference type="PROSITE" id="PS00216">
    <property type="entry name" value="SUGAR_TRANSPORT_1"/>
    <property type="match status" value="1"/>
</dbReference>
<keyword evidence="6 12" id="KW-0812">Transmembrane</keyword>
<evidence type="ECO:0000256" key="8">
    <source>
        <dbReference type="ARBA" id="ARBA00022982"/>
    </source>
</evidence>
<feature type="transmembrane region" description="Helical" evidence="12">
    <location>
        <begin position="369"/>
        <end position="388"/>
    </location>
</feature>
<evidence type="ECO:0000313" key="15">
    <source>
        <dbReference type="Proteomes" id="UP000053095"/>
    </source>
</evidence>